<organism evidence="2 3">
    <name type="scientific">Tamlana crocina</name>
    <dbReference type="NCBI Taxonomy" id="393006"/>
    <lineage>
        <taxon>Bacteria</taxon>
        <taxon>Pseudomonadati</taxon>
        <taxon>Bacteroidota</taxon>
        <taxon>Flavobacteriia</taxon>
        <taxon>Flavobacteriales</taxon>
        <taxon>Flavobacteriaceae</taxon>
        <taxon>Tamlana</taxon>
    </lineage>
</organism>
<dbReference type="InterPro" id="IPR009959">
    <property type="entry name" value="Cyclase_SnoaL-like"/>
</dbReference>
<protein>
    <submittedName>
        <fullName evidence="2">Ester cyclase</fullName>
    </submittedName>
</protein>
<sequence length="285" mass="32074">MKKPFFLLLIATACLAVSCSDGRTQKDIKMYTQVWDEVINSGKTDLINSSHFDDNVTLISQPENIVGIAALKSYWDTFLAGFTDVEFTVKDVFGQSPNLVKHWHFKGKHTGNFFGIPASGNTIEMEGTTLIKMKDGKIAQEQDFFDVTSFMQQMGFSPYQGNIALIDQLYAHFGKGEIPAVLEMMDSNIEWNESSCSSYSDRNPYTNPDAVLNGVLGRIGEDNEYFKLENIKLSHLGDNKVLATLNYDGKLKKTGKTYKTKVVHEWTLENEKITAFQQYIGQGKQ</sequence>
<proteinExistence type="predicted"/>
<feature type="chain" id="PRO_5047072176" evidence="1">
    <location>
        <begin position="17"/>
        <end position="285"/>
    </location>
</feature>
<keyword evidence="3" id="KW-1185">Reference proteome</keyword>
<keyword evidence="1" id="KW-0732">Signal</keyword>
<evidence type="ECO:0000313" key="3">
    <source>
        <dbReference type="Proteomes" id="UP000760545"/>
    </source>
</evidence>
<dbReference type="EMBL" id="JAAVJS010000024">
    <property type="protein sequence ID" value="NJX16631.1"/>
    <property type="molecule type" value="Genomic_DNA"/>
</dbReference>
<dbReference type="Proteomes" id="UP000760545">
    <property type="component" value="Unassembled WGS sequence"/>
</dbReference>
<name>A0ABX1DE52_9FLAO</name>
<dbReference type="RefSeq" id="WP_167919387.1">
    <property type="nucleotide sequence ID" value="NZ_JAAVJS010000024.1"/>
</dbReference>
<gene>
    <name evidence="2" type="ORF">HC176_14145</name>
</gene>
<dbReference type="SUPFAM" id="SSF54427">
    <property type="entry name" value="NTF2-like"/>
    <property type="match status" value="2"/>
</dbReference>
<evidence type="ECO:0000256" key="1">
    <source>
        <dbReference type="SAM" id="SignalP"/>
    </source>
</evidence>
<feature type="signal peptide" evidence="1">
    <location>
        <begin position="1"/>
        <end position="16"/>
    </location>
</feature>
<dbReference type="Gene3D" id="3.10.450.50">
    <property type="match status" value="2"/>
</dbReference>
<dbReference type="Pfam" id="PF07366">
    <property type="entry name" value="SnoaL"/>
    <property type="match status" value="1"/>
</dbReference>
<dbReference type="InterPro" id="IPR032710">
    <property type="entry name" value="NTF2-like_dom_sf"/>
</dbReference>
<dbReference type="PROSITE" id="PS51257">
    <property type="entry name" value="PROKAR_LIPOPROTEIN"/>
    <property type="match status" value="1"/>
</dbReference>
<reference evidence="2 3" key="1">
    <citation type="submission" date="2020-03" db="EMBL/GenBank/DDBJ databases">
        <title>Tamlana sp. nov, isolated from XXX.</title>
        <authorList>
            <person name="Cao W.R."/>
        </authorList>
    </citation>
    <scope>NUCLEOTIDE SEQUENCE [LARGE SCALE GENOMIC DNA]</scope>
    <source>
        <strain evidence="2 3">HST1-43</strain>
    </source>
</reference>
<accession>A0ABX1DE52</accession>
<dbReference type="PANTHER" id="PTHR41252">
    <property type="entry name" value="BLR2505 PROTEIN"/>
    <property type="match status" value="1"/>
</dbReference>
<comment type="caution">
    <text evidence="2">The sequence shown here is derived from an EMBL/GenBank/DDBJ whole genome shotgun (WGS) entry which is preliminary data.</text>
</comment>
<dbReference type="PANTHER" id="PTHR41252:SF1">
    <property type="entry name" value="BLR2505 PROTEIN"/>
    <property type="match status" value="1"/>
</dbReference>
<evidence type="ECO:0000313" key="2">
    <source>
        <dbReference type="EMBL" id="NJX16631.1"/>
    </source>
</evidence>